<dbReference type="RefSeq" id="WP_215504410.1">
    <property type="nucleotide sequence ID" value="NZ_CP076361.1"/>
</dbReference>
<keyword evidence="1" id="KW-0472">Membrane</keyword>
<name>A0A975P8F6_9RHOB</name>
<proteinExistence type="predicted"/>
<dbReference type="EMBL" id="CP076361">
    <property type="protein sequence ID" value="QWK90341.1"/>
    <property type="molecule type" value="Genomic_DNA"/>
</dbReference>
<keyword evidence="1" id="KW-1133">Transmembrane helix</keyword>
<sequence length="54" mass="5542">MIVIGGAVIGAILGAMVAKRHGGRGLDMAQYAVGFAIALALLGLFATIFLERLL</sequence>
<keyword evidence="3" id="KW-1185">Reference proteome</keyword>
<dbReference type="Proteomes" id="UP000679352">
    <property type="component" value="Chromosome"/>
</dbReference>
<feature type="transmembrane region" description="Helical" evidence="1">
    <location>
        <begin position="28"/>
        <end position="50"/>
    </location>
</feature>
<keyword evidence="1" id="KW-0812">Transmembrane</keyword>
<dbReference type="AlphaFoldDB" id="A0A975P8F6"/>
<organism evidence="2 3">
    <name type="scientific">Gemmobacter fulvus</name>
    <dbReference type="NCBI Taxonomy" id="2840474"/>
    <lineage>
        <taxon>Bacteria</taxon>
        <taxon>Pseudomonadati</taxon>
        <taxon>Pseudomonadota</taxon>
        <taxon>Alphaproteobacteria</taxon>
        <taxon>Rhodobacterales</taxon>
        <taxon>Paracoccaceae</taxon>
        <taxon>Gemmobacter</taxon>
    </lineage>
</organism>
<protein>
    <recommendedName>
        <fullName evidence="4">Apolipoprotein acyltransferase</fullName>
    </recommendedName>
</protein>
<accession>A0A975P8F6</accession>
<gene>
    <name evidence="2" type="ORF">KM031_16245</name>
</gene>
<dbReference type="KEGG" id="gfu:KM031_16245"/>
<evidence type="ECO:0000256" key="1">
    <source>
        <dbReference type="SAM" id="Phobius"/>
    </source>
</evidence>
<reference evidence="2" key="1">
    <citation type="submission" date="2021-06" db="EMBL/GenBank/DDBJ databases">
        <title>Direct submission.</title>
        <authorList>
            <person name="Lee C.-S."/>
            <person name="Jin L."/>
        </authorList>
    </citation>
    <scope>NUCLEOTIDE SEQUENCE</scope>
    <source>
        <strain evidence="2">Con5</strain>
    </source>
</reference>
<evidence type="ECO:0008006" key="4">
    <source>
        <dbReference type="Google" id="ProtNLM"/>
    </source>
</evidence>
<evidence type="ECO:0000313" key="2">
    <source>
        <dbReference type="EMBL" id="QWK90341.1"/>
    </source>
</evidence>
<evidence type="ECO:0000313" key="3">
    <source>
        <dbReference type="Proteomes" id="UP000679352"/>
    </source>
</evidence>